<protein>
    <recommendedName>
        <fullName evidence="5">Protein VraX</fullName>
    </recommendedName>
</protein>
<gene>
    <name evidence="2" type="ORF">NCTC12195_03292</name>
    <name evidence="1" type="ORF">SGA02_13900</name>
</gene>
<proteinExistence type="predicted"/>
<sequence length="58" mass="6805">MQILRKIYEDDKPKYHVKTDLGLIIKVTVSDDMTKDEINELINLVAQDMDNKLKDNIE</sequence>
<dbReference type="EMBL" id="UHDK01000001">
    <property type="protein sequence ID" value="SUM33823.1"/>
    <property type="molecule type" value="Genomic_DNA"/>
</dbReference>
<reference evidence="1 4" key="2">
    <citation type="submission" date="2019-07" db="EMBL/GenBank/DDBJ databases">
        <title>Whole genome shotgun sequence of Staphylococcus gallinarum NBRC 109767.</title>
        <authorList>
            <person name="Hosoyama A."/>
            <person name="Uohara A."/>
            <person name="Ohji S."/>
            <person name="Ichikawa N."/>
        </authorList>
    </citation>
    <scope>NUCLEOTIDE SEQUENCE [LARGE SCALE GENOMIC DNA]</scope>
    <source>
        <strain evidence="1 4">NBRC 109767</strain>
    </source>
</reference>
<organism evidence="2 3">
    <name type="scientific">Staphylococcus gallinarum</name>
    <dbReference type="NCBI Taxonomy" id="1293"/>
    <lineage>
        <taxon>Bacteria</taxon>
        <taxon>Bacillati</taxon>
        <taxon>Bacillota</taxon>
        <taxon>Bacilli</taxon>
        <taxon>Bacillales</taxon>
        <taxon>Staphylococcaceae</taxon>
        <taxon>Staphylococcus</taxon>
    </lineage>
</organism>
<reference evidence="2 3" key="1">
    <citation type="submission" date="2018-06" db="EMBL/GenBank/DDBJ databases">
        <authorList>
            <consortium name="Pathogen Informatics"/>
            <person name="Doyle S."/>
        </authorList>
    </citation>
    <scope>NUCLEOTIDE SEQUENCE [LARGE SCALE GENOMIC DNA]</scope>
    <source>
        <strain evidence="2 3">NCTC12195</strain>
    </source>
</reference>
<dbReference type="EMBL" id="BKAX01000003">
    <property type="protein sequence ID" value="GEQ05562.1"/>
    <property type="molecule type" value="Genomic_DNA"/>
</dbReference>
<dbReference type="RefSeq" id="WP_162846365.1">
    <property type="nucleotide sequence ID" value="NZ_BKAX01000003.1"/>
</dbReference>
<evidence type="ECO:0000313" key="4">
    <source>
        <dbReference type="Proteomes" id="UP000321057"/>
    </source>
</evidence>
<dbReference type="Proteomes" id="UP000255277">
    <property type="component" value="Unassembled WGS sequence"/>
</dbReference>
<dbReference type="AlphaFoldDB" id="A0A380FK34"/>
<evidence type="ECO:0000313" key="3">
    <source>
        <dbReference type="Proteomes" id="UP000255277"/>
    </source>
</evidence>
<keyword evidence="4" id="KW-1185">Reference proteome</keyword>
<name>A0A380FK34_STAGA</name>
<evidence type="ECO:0008006" key="5">
    <source>
        <dbReference type="Google" id="ProtNLM"/>
    </source>
</evidence>
<accession>A0A380FK34</accession>
<evidence type="ECO:0000313" key="2">
    <source>
        <dbReference type="EMBL" id="SUM33823.1"/>
    </source>
</evidence>
<dbReference type="Proteomes" id="UP000321057">
    <property type="component" value="Unassembled WGS sequence"/>
</dbReference>
<evidence type="ECO:0000313" key="1">
    <source>
        <dbReference type="EMBL" id="GEQ05562.1"/>
    </source>
</evidence>